<evidence type="ECO:0000313" key="1">
    <source>
        <dbReference type="EMBL" id="KAJ3520257.1"/>
    </source>
</evidence>
<dbReference type="Proteomes" id="UP001148662">
    <property type="component" value="Unassembled WGS sequence"/>
</dbReference>
<gene>
    <name evidence="1" type="ORF">NM688_g9188</name>
</gene>
<organism evidence="1 2">
    <name type="scientific">Phlebia brevispora</name>
    <dbReference type="NCBI Taxonomy" id="194682"/>
    <lineage>
        <taxon>Eukaryota</taxon>
        <taxon>Fungi</taxon>
        <taxon>Dikarya</taxon>
        <taxon>Basidiomycota</taxon>
        <taxon>Agaricomycotina</taxon>
        <taxon>Agaricomycetes</taxon>
        <taxon>Polyporales</taxon>
        <taxon>Meruliaceae</taxon>
        <taxon>Phlebia</taxon>
    </lineage>
</organism>
<reference evidence="1" key="1">
    <citation type="submission" date="2022-07" db="EMBL/GenBank/DDBJ databases">
        <title>Genome Sequence of Phlebia brevispora.</title>
        <authorList>
            <person name="Buettner E."/>
        </authorList>
    </citation>
    <scope>NUCLEOTIDE SEQUENCE</scope>
    <source>
        <strain evidence="1">MPL23</strain>
    </source>
</reference>
<dbReference type="EMBL" id="JANHOG010002758">
    <property type="protein sequence ID" value="KAJ3520257.1"/>
    <property type="molecule type" value="Genomic_DNA"/>
</dbReference>
<comment type="caution">
    <text evidence="1">The sequence shown here is derived from an EMBL/GenBank/DDBJ whole genome shotgun (WGS) entry which is preliminary data.</text>
</comment>
<sequence>MSAKHLSSQRRTTTTSNRKASRVSTLRLDSPPPAKKQKLRPLSLVSANALFAVIVMTDSLRGQLSQPPIFDIGTSQPELSRPLSQKSSDQQKPRPSSQPVSSLESEPADDNDADDQLWVDRYAPQNEGELAVHTRKVRDVRQWFLEAFDGGSSGKLRKYRRILVLTGPAGTGKTATVRVLAKELGFDIVEWKNSIDERFDGESYDDDGRVEYEGLSEKFRKFFTRATSCNSIFGPSSQAALSSQGSQKPMASSSQPIPTNRQIILLEDLPNILHSGTQEAFHSVLKGLVKDGEVIPASPVVIILSDAGLRGEDTEDPFSVSTWKGKGREAVDVRTVLPSSVLASSYVTQISFNPIAPTLLTSALQHLLTTHFSSHHGVQPSKDLLDLIVESSNGDIRSAVMALQFACVHPDANASDSSRKKNGRKGKRMLNSRAVLEAVTRREQTLALFHLIGKILYNKRKGDAPAPSTSAKDARRDRDNDAKLVDPPKLPPHLKQHERKASRVDVEALYADSPIDASLLSLYIHQNYTQYCERLEECHGIMDWLSWVDSSGGESWLQANPHRFHLVTLGTMHSLPTPVPRRSQKPYKPEFFEALSKEREADDALRDVHHWLRHHEGLGFGWTRQDIATDIGAVLRARDSADTLRMRPPSSHRLFSRLQFTRDASSSAEIADDQNIVQEDKMLFEENMPTAGAEAAQSDADRGGWLDSDDIEDF</sequence>
<proteinExistence type="predicted"/>
<keyword evidence="2" id="KW-1185">Reference proteome</keyword>
<protein>
    <submittedName>
        <fullName evidence="1">Uncharacterized protein</fullName>
    </submittedName>
</protein>
<name>A0ACC1RMQ5_9APHY</name>
<accession>A0ACC1RMQ5</accession>
<evidence type="ECO:0000313" key="2">
    <source>
        <dbReference type="Proteomes" id="UP001148662"/>
    </source>
</evidence>